<name>A0ABU1PIQ8_9BURK</name>
<dbReference type="RefSeq" id="WP_102661325.1">
    <property type="nucleotide sequence ID" value="NZ_JAVDSJ010000005.1"/>
</dbReference>
<gene>
    <name evidence="1" type="ORF">J2W50_003982</name>
</gene>
<comment type="caution">
    <text evidence="1">The sequence shown here is derived from an EMBL/GenBank/DDBJ whole genome shotgun (WGS) entry which is preliminary data.</text>
</comment>
<accession>A0ABU1PIQ8</accession>
<protein>
    <submittedName>
        <fullName evidence="1">Uncharacterized protein</fullName>
    </submittedName>
</protein>
<dbReference type="Proteomes" id="UP001260715">
    <property type="component" value="Unassembled WGS sequence"/>
</dbReference>
<sequence>MQDIDDKVEKLRTIFLNSIASVPMRDEGAAHEALKDYQSLQQASDRLFDLLIVLENTDQTVGTVRTC</sequence>
<dbReference type="EMBL" id="JAVDSJ010000005">
    <property type="protein sequence ID" value="MDR6585764.1"/>
    <property type="molecule type" value="Genomic_DNA"/>
</dbReference>
<keyword evidence="2" id="KW-1185">Reference proteome</keyword>
<organism evidence="1 2">
    <name type="scientific">Herbaspirillum frisingense</name>
    <dbReference type="NCBI Taxonomy" id="92645"/>
    <lineage>
        <taxon>Bacteria</taxon>
        <taxon>Pseudomonadati</taxon>
        <taxon>Pseudomonadota</taxon>
        <taxon>Betaproteobacteria</taxon>
        <taxon>Burkholderiales</taxon>
        <taxon>Oxalobacteraceae</taxon>
        <taxon>Herbaspirillum</taxon>
    </lineage>
</organism>
<reference evidence="1 2" key="1">
    <citation type="submission" date="2023-07" db="EMBL/GenBank/DDBJ databases">
        <title>Sorghum-associated microbial communities from plants grown in Nebraska, USA.</title>
        <authorList>
            <person name="Schachtman D."/>
        </authorList>
    </citation>
    <scope>NUCLEOTIDE SEQUENCE [LARGE SCALE GENOMIC DNA]</scope>
    <source>
        <strain evidence="1 2">596</strain>
    </source>
</reference>
<proteinExistence type="predicted"/>
<evidence type="ECO:0000313" key="1">
    <source>
        <dbReference type="EMBL" id="MDR6585764.1"/>
    </source>
</evidence>
<evidence type="ECO:0000313" key="2">
    <source>
        <dbReference type="Proteomes" id="UP001260715"/>
    </source>
</evidence>